<accession>A0AAE7RVC6</accession>
<organism evidence="1 2">
    <name type="scientific">uncultured phage cr18_1</name>
    <dbReference type="NCBI Taxonomy" id="2986407"/>
    <lineage>
        <taxon>Viruses</taxon>
        <taxon>Duplodnaviria</taxon>
        <taxon>Heunggongvirae</taxon>
        <taxon>Uroviricota</taxon>
        <taxon>Caudoviricetes</taxon>
        <taxon>Crassvirales</taxon>
        <taxon>Steigviridae</taxon>
        <taxon>Asinivirinae</taxon>
        <taxon>Lebriduvirus</taxon>
        <taxon>Lebriduvirus gastrointestinalis</taxon>
    </lineage>
</organism>
<dbReference type="RefSeq" id="YP_010359681.1">
    <property type="nucleotide sequence ID" value="NC_062775.1"/>
</dbReference>
<dbReference type="EMBL" id="MZ130485">
    <property type="protein sequence ID" value="QWM90109.1"/>
    <property type="molecule type" value="Genomic_DNA"/>
</dbReference>
<dbReference type="KEGG" id="vg:75691998"/>
<dbReference type="GeneID" id="75691998"/>
<dbReference type="Proteomes" id="UP000827799">
    <property type="component" value="Segment"/>
</dbReference>
<reference evidence="1 2" key="1">
    <citation type="submission" date="2021-04" db="EMBL/GenBank/DDBJ databases">
        <authorList>
            <person name="Shkoporov A.N."/>
            <person name="Stockdale S.R."/>
            <person name="Guerin E."/>
            <person name="Ross R.P."/>
            <person name="Hill C."/>
        </authorList>
    </citation>
    <scope>NUCLEOTIDE SEQUENCE [LARGE SCALE GENOMIC DNA]</scope>
    <source>
        <strain evidence="2">cr18_1</strain>
    </source>
</reference>
<protein>
    <submittedName>
        <fullName evidence="1">Uncharacterized protein</fullName>
    </submittedName>
</protein>
<sequence length="202" mass="22109">MVTEKDCIEAIEGYPPHVVELMLDEQERQGNPRNVAVFQKKADAGYFEGGFTWGKSVKGPMFWSSIHNGHKFDIAIPEMRSNSKEVAVTIDEAIPKETVQEDNGLVPGATVLVEMENGRGKAAKKKKIISVIDTDKGPMYLCITETLFDKLVSEEGNANGISSHLTGIKLYKPTPAKVRLTLKDISDGKGVGVPPELIEIVN</sequence>
<evidence type="ECO:0000313" key="2">
    <source>
        <dbReference type="Proteomes" id="UP000827799"/>
    </source>
</evidence>
<evidence type="ECO:0000313" key="1">
    <source>
        <dbReference type="EMBL" id="QWM90109.1"/>
    </source>
</evidence>
<gene>
    <name evidence="1" type="primary">gp_22774</name>
</gene>
<name>A0AAE7RVC6_9CAUD</name>
<keyword evidence="2" id="KW-1185">Reference proteome</keyword>
<proteinExistence type="predicted"/>